<gene>
    <name evidence="1" type="ORF">G01um101477_489</name>
</gene>
<dbReference type="Proteomes" id="UP000319613">
    <property type="component" value="Unassembled WGS sequence"/>
</dbReference>
<sequence length="49" mass="5605">MNKETTKKSLSFEKENSEIIAKAVERVVNEYKETLELLAEEDGNDKESS</sequence>
<reference evidence="1 2" key="1">
    <citation type="submission" date="2017-07" db="EMBL/GenBank/DDBJ databases">
        <title>Mechanisms for carbon and nitrogen cycling indicate functional differentiation within the Candidate Phyla Radiation.</title>
        <authorList>
            <person name="Danczak R.E."/>
            <person name="Johnston M.D."/>
            <person name="Kenah C."/>
            <person name="Slattery M."/>
            <person name="Wrighton K.C."/>
            <person name="Wilkins M.J."/>
        </authorList>
    </citation>
    <scope>NUCLEOTIDE SEQUENCE [LARGE SCALE GENOMIC DNA]</scope>
    <source>
        <strain evidence="1">Gr01-1014_77</strain>
    </source>
</reference>
<protein>
    <submittedName>
        <fullName evidence="1">Uncharacterized protein</fullName>
    </submittedName>
</protein>
<dbReference type="AlphaFoldDB" id="A0A554JAQ2"/>
<comment type="caution">
    <text evidence="1">The sequence shown here is derived from an EMBL/GenBank/DDBJ whole genome shotgun (WGS) entry which is preliminary data.</text>
</comment>
<evidence type="ECO:0000313" key="1">
    <source>
        <dbReference type="EMBL" id="TSC65406.1"/>
    </source>
</evidence>
<proteinExistence type="predicted"/>
<organism evidence="1 2">
    <name type="scientific">Candidatus Doudnabacteria bacterium Gr01-1014_77</name>
    <dbReference type="NCBI Taxonomy" id="2017133"/>
    <lineage>
        <taxon>Bacteria</taxon>
        <taxon>Candidatus Doudnaibacteriota</taxon>
    </lineage>
</organism>
<dbReference type="EMBL" id="VMFF01000047">
    <property type="protein sequence ID" value="TSC65406.1"/>
    <property type="molecule type" value="Genomic_DNA"/>
</dbReference>
<accession>A0A554JAQ2</accession>
<name>A0A554JAQ2_9BACT</name>
<evidence type="ECO:0000313" key="2">
    <source>
        <dbReference type="Proteomes" id="UP000319613"/>
    </source>
</evidence>